<accession>A0A517Z9E7</accession>
<organism evidence="2 3">
    <name type="scientific">Maioricimonas rarisocia</name>
    <dbReference type="NCBI Taxonomy" id="2528026"/>
    <lineage>
        <taxon>Bacteria</taxon>
        <taxon>Pseudomonadati</taxon>
        <taxon>Planctomycetota</taxon>
        <taxon>Planctomycetia</taxon>
        <taxon>Planctomycetales</taxon>
        <taxon>Planctomycetaceae</taxon>
        <taxon>Maioricimonas</taxon>
    </lineage>
</organism>
<protein>
    <submittedName>
        <fullName evidence="2">Uncharacterized protein</fullName>
    </submittedName>
</protein>
<keyword evidence="3" id="KW-1185">Reference proteome</keyword>
<keyword evidence="1" id="KW-0732">Signal</keyword>
<evidence type="ECO:0000313" key="2">
    <source>
        <dbReference type="EMBL" id="QDU39108.1"/>
    </source>
</evidence>
<evidence type="ECO:0000256" key="1">
    <source>
        <dbReference type="SAM" id="SignalP"/>
    </source>
</evidence>
<feature type="chain" id="PRO_5022217675" evidence="1">
    <location>
        <begin position="24"/>
        <end position="170"/>
    </location>
</feature>
<dbReference type="EMBL" id="CP036275">
    <property type="protein sequence ID" value="QDU39108.1"/>
    <property type="molecule type" value="Genomic_DNA"/>
</dbReference>
<evidence type="ECO:0000313" key="3">
    <source>
        <dbReference type="Proteomes" id="UP000320496"/>
    </source>
</evidence>
<dbReference type="Proteomes" id="UP000320496">
    <property type="component" value="Chromosome"/>
</dbReference>
<proteinExistence type="predicted"/>
<feature type="signal peptide" evidence="1">
    <location>
        <begin position="1"/>
        <end position="23"/>
    </location>
</feature>
<sequence precursor="true">MRRYAIVLLVVVPVTVLSFVARADDSPATAMLDPDGRPDQDLVKVDNARYYVWREANGWHIRTAAKGFLKFKGAIKLHRGTFGKVRQIGLETRGKYADRWAINASRNELRFEIYTGGSFDGFDFDVRGKDAEIEYDLRIGEAGRRMQRRIFVGRNSAHPEKSTFTLPAAD</sequence>
<gene>
    <name evidence="2" type="ORF">Mal4_34430</name>
</gene>
<reference evidence="2 3" key="1">
    <citation type="submission" date="2019-02" db="EMBL/GenBank/DDBJ databases">
        <title>Deep-cultivation of Planctomycetes and their phenomic and genomic characterization uncovers novel biology.</title>
        <authorList>
            <person name="Wiegand S."/>
            <person name="Jogler M."/>
            <person name="Boedeker C."/>
            <person name="Pinto D."/>
            <person name="Vollmers J."/>
            <person name="Rivas-Marin E."/>
            <person name="Kohn T."/>
            <person name="Peeters S.H."/>
            <person name="Heuer A."/>
            <person name="Rast P."/>
            <person name="Oberbeckmann S."/>
            <person name="Bunk B."/>
            <person name="Jeske O."/>
            <person name="Meyerdierks A."/>
            <person name="Storesund J.E."/>
            <person name="Kallscheuer N."/>
            <person name="Luecker S."/>
            <person name="Lage O.M."/>
            <person name="Pohl T."/>
            <person name="Merkel B.J."/>
            <person name="Hornburger P."/>
            <person name="Mueller R.-W."/>
            <person name="Bruemmer F."/>
            <person name="Labrenz M."/>
            <person name="Spormann A.M."/>
            <person name="Op den Camp H."/>
            <person name="Overmann J."/>
            <person name="Amann R."/>
            <person name="Jetten M.S.M."/>
            <person name="Mascher T."/>
            <person name="Medema M.H."/>
            <person name="Devos D.P."/>
            <person name="Kaster A.-K."/>
            <person name="Ovreas L."/>
            <person name="Rohde M."/>
            <person name="Galperin M.Y."/>
            <person name="Jogler C."/>
        </authorList>
    </citation>
    <scope>NUCLEOTIDE SEQUENCE [LARGE SCALE GENOMIC DNA]</scope>
    <source>
        <strain evidence="2 3">Mal4</strain>
    </source>
</reference>
<dbReference type="AlphaFoldDB" id="A0A517Z9E7"/>
<name>A0A517Z9E7_9PLAN</name>
<dbReference type="KEGG" id="mri:Mal4_34430"/>